<dbReference type="Proteomes" id="UP001174909">
    <property type="component" value="Unassembled WGS sequence"/>
</dbReference>
<keyword evidence="2" id="KW-1185">Reference proteome</keyword>
<reference evidence="1" key="1">
    <citation type="submission" date="2023-03" db="EMBL/GenBank/DDBJ databases">
        <authorList>
            <person name="Steffen K."/>
            <person name="Cardenas P."/>
        </authorList>
    </citation>
    <scope>NUCLEOTIDE SEQUENCE</scope>
</reference>
<protein>
    <submittedName>
        <fullName evidence="1">Uncharacterized protein</fullName>
    </submittedName>
</protein>
<comment type="caution">
    <text evidence="1">The sequence shown here is derived from an EMBL/GenBank/DDBJ whole genome shotgun (WGS) entry which is preliminary data.</text>
</comment>
<sequence>MCHSPDWDPIPPVSLPVDTNPHLSHTVWTFLCNCSISTISDRGSSLPASLYIPTNESAPSGSPEMLSAVPGERERLCSPGLLHL</sequence>
<dbReference type="EMBL" id="CASHTH010003458">
    <property type="protein sequence ID" value="CAI8045212.1"/>
    <property type="molecule type" value="Genomic_DNA"/>
</dbReference>
<evidence type="ECO:0000313" key="1">
    <source>
        <dbReference type="EMBL" id="CAI8045212.1"/>
    </source>
</evidence>
<proteinExistence type="predicted"/>
<evidence type="ECO:0000313" key="2">
    <source>
        <dbReference type="Proteomes" id="UP001174909"/>
    </source>
</evidence>
<organism evidence="1 2">
    <name type="scientific">Geodia barretti</name>
    <name type="common">Barrett's horny sponge</name>
    <dbReference type="NCBI Taxonomy" id="519541"/>
    <lineage>
        <taxon>Eukaryota</taxon>
        <taxon>Metazoa</taxon>
        <taxon>Porifera</taxon>
        <taxon>Demospongiae</taxon>
        <taxon>Heteroscleromorpha</taxon>
        <taxon>Tetractinellida</taxon>
        <taxon>Astrophorina</taxon>
        <taxon>Geodiidae</taxon>
        <taxon>Geodia</taxon>
    </lineage>
</organism>
<accession>A0AA35TC64</accession>
<dbReference type="AlphaFoldDB" id="A0AA35TC64"/>
<gene>
    <name evidence="1" type="ORF">GBAR_LOCUS25026</name>
</gene>
<name>A0AA35TC64_GEOBA</name>